<dbReference type="AlphaFoldDB" id="A0A443NBT4"/>
<dbReference type="EMBL" id="QPKB01000002">
    <property type="protein sequence ID" value="RWR75963.1"/>
    <property type="molecule type" value="Genomic_DNA"/>
</dbReference>
<proteinExistence type="predicted"/>
<gene>
    <name evidence="3" type="ORF">CKAN_00437000</name>
</gene>
<feature type="signal peptide" evidence="2">
    <location>
        <begin position="1"/>
        <end position="26"/>
    </location>
</feature>
<name>A0A443NBT4_9MAGN</name>
<feature type="region of interest" description="Disordered" evidence="1">
    <location>
        <begin position="25"/>
        <end position="59"/>
    </location>
</feature>
<keyword evidence="4" id="KW-1185">Reference proteome</keyword>
<evidence type="ECO:0000256" key="1">
    <source>
        <dbReference type="SAM" id="MobiDB-lite"/>
    </source>
</evidence>
<feature type="chain" id="PRO_5019513481" evidence="2">
    <location>
        <begin position="27"/>
        <end position="59"/>
    </location>
</feature>
<evidence type="ECO:0000313" key="3">
    <source>
        <dbReference type="EMBL" id="RWR75963.1"/>
    </source>
</evidence>
<sequence>MDASMSPSRPTELCLILLLSSTATMGRQTTGLARRRRRRKETSSDVETPVFLSDEQAQP</sequence>
<organism evidence="3 4">
    <name type="scientific">Cinnamomum micranthum f. kanehirae</name>
    <dbReference type="NCBI Taxonomy" id="337451"/>
    <lineage>
        <taxon>Eukaryota</taxon>
        <taxon>Viridiplantae</taxon>
        <taxon>Streptophyta</taxon>
        <taxon>Embryophyta</taxon>
        <taxon>Tracheophyta</taxon>
        <taxon>Spermatophyta</taxon>
        <taxon>Magnoliopsida</taxon>
        <taxon>Magnoliidae</taxon>
        <taxon>Laurales</taxon>
        <taxon>Lauraceae</taxon>
        <taxon>Cinnamomum</taxon>
    </lineage>
</organism>
<protein>
    <submittedName>
        <fullName evidence="3">Uncharacterized protein</fullName>
    </submittedName>
</protein>
<dbReference type="Proteomes" id="UP000283530">
    <property type="component" value="Unassembled WGS sequence"/>
</dbReference>
<evidence type="ECO:0000256" key="2">
    <source>
        <dbReference type="SAM" id="SignalP"/>
    </source>
</evidence>
<evidence type="ECO:0000313" key="4">
    <source>
        <dbReference type="Proteomes" id="UP000283530"/>
    </source>
</evidence>
<accession>A0A443NBT4</accession>
<reference evidence="3 4" key="1">
    <citation type="journal article" date="2019" name="Nat. Plants">
        <title>Stout camphor tree genome fills gaps in understanding of flowering plant genome evolution.</title>
        <authorList>
            <person name="Chaw S.M."/>
            <person name="Liu Y.C."/>
            <person name="Wu Y.W."/>
            <person name="Wang H.Y."/>
            <person name="Lin C.I."/>
            <person name="Wu C.S."/>
            <person name="Ke H.M."/>
            <person name="Chang L.Y."/>
            <person name="Hsu C.Y."/>
            <person name="Yang H.T."/>
            <person name="Sudianto E."/>
            <person name="Hsu M.H."/>
            <person name="Wu K.P."/>
            <person name="Wang L.N."/>
            <person name="Leebens-Mack J.H."/>
            <person name="Tsai I.J."/>
        </authorList>
    </citation>
    <scope>NUCLEOTIDE SEQUENCE [LARGE SCALE GENOMIC DNA]</scope>
    <source>
        <strain evidence="4">cv. Chaw 1501</strain>
        <tissue evidence="3">Young leaves</tissue>
    </source>
</reference>
<keyword evidence="2" id="KW-0732">Signal</keyword>
<comment type="caution">
    <text evidence="3">The sequence shown here is derived from an EMBL/GenBank/DDBJ whole genome shotgun (WGS) entry which is preliminary data.</text>
</comment>